<evidence type="ECO:0000313" key="2">
    <source>
        <dbReference type="EMBL" id="KOO44359.1"/>
    </source>
</evidence>
<dbReference type="EMBL" id="LILC01000016">
    <property type="protein sequence ID" value="KOO44359.1"/>
    <property type="molecule type" value="Genomic_DNA"/>
</dbReference>
<protein>
    <recommendedName>
        <fullName evidence="1">N-acetyltransferase domain-containing protein</fullName>
    </recommendedName>
</protein>
<dbReference type="CDD" id="cd04301">
    <property type="entry name" value="NAT_SF"/>
    <property type="match status" value="1"/>
</dbReference>
<organism evidence="2 3">
    <name type="scientific">Priestia koreensis</name>
    <dbReference type="NCBI Taxonomy" id="284581"/>
    <lineage>
        <taxon>Bacteria</taxon>
        <taxon>Bacillati</taxon>
        <taxon>Bacillota</taxon>
        <taxon>Bacilli</taxon>
        <taxon>Bacillales</taxon>
        <taxon>Bacillaceae</taxon>
        <taxon>Priestia</taxon>
    </lineage>
</organism>
<evidence type="ECO:0000259" key="1">
    <source>
        <dbReference type="PROSITE" id="PS51186"/>
    </source>
</evidence>
<dbReference type="AlphaFoldDB" id="A0A0M0KZX2"/>
<dbReference type="Pfam" id="PF00583">
    <property type="entry name" value="Acetyltransf_1"/>
    <property type="match status" value="1"/>
</dbReference>
<proteinExistence type="predicted"/>
<comment type="caution">
    <text evidence="2">The sequence shown here is derived from an EMBL/GenBank/DDBJ whole genome shotgun (WGS) entry which is preliminary data.</text>
</comment>
<dbReference type="InterPro" id="IPR000182">
    <property type="entry name" value="GNAT_dom"/>
</dbReference>
<sequence>MARLNKKANMHVGYCGQDDQEVAHFLCHELSDVPYDESFVVAYQNGHIAGVAGFDADLENQRAEIWGPFVEDHDLERSRMLWNELLSIMPDDIHTFYLFPNKENHTMLQLAEELHCQHVSDECILGYEKKQLATNSSKPLELPISLYDDFQILHDNLFPSSYYEGSEILQRINEHQKVFVATEQSTLAGYVYVEVQPDFGEGAIEFIGVKNEYRGNRLGIKLLHEALSWMFSFDRLQTIELCVNSKNMRAIQLYKRAGFLIKHELSFFKGTIKRI</sequence>
<dbReference type="PROSITE" id="PS51186">
    <property type="entry name" value="GNAT"/>
    <property type="match status" value="1"/>
</dbReference>
<dbReference type="PATRIC" id="fig|284581.3.peg.4828"/>
<dbReference type="SUPFAM" id="SSF55729">
    <property type="entry name" value="Acyl-CoA N-acyltransferases (Nat)"/>
    <property type="match status" value="1"/>
</dbReference>
<accession>A0A0M0KZX2</accession>
<keyword evidence="3" id="KW-1185">Reference proteome</keyword>
<gene>
    <name evidence="2" type="ORF">AMD01_13485</name>
</gene>
<dbReference type="Proteomes" id="UP000037558">
    <property type="component" value="Unassembled WGS sequence"/>
</dbReference>
<feature type="domain" description="N-acetyltransferase" evidence="1">
    <location>
        <begin position="137"/>
        <end position="275"/>
    </location>
</feature>
<evidence type="ECO:0000313" key="3">
    <source>
        <dbReference type="Proteomes" id="UP000037558"/>
    </source>
</evidence>
<dbReference type="Gene3D" id="3.40.630.30">
    <property type="match status" value="1"/>
</dbReference>
<reference evidence="3" key="1">
    <citation type="submission" date="2015-08" db="EMBL/GenBank/DDBJ databases">
        <title>Fjat-14210 dsm16467.</title>
        <authorList>
            <person name="Liu B."/>
            <person name="Wang J."/>
            <person name="Zhu Y."/>
            <person name="Liu G."/>
            <person name="Chen Q."/>
            <person name="Chen Z."/>
            <person name="Lan J."/>
            <person name="Che J."/>
            <person name="Ge C."/>
            <person name="Shi H."/>
            <person name="Pan Z."/>
            <person name="Liu X."/>
        </authorList>
    </citation>
    <scope>NUCLEOTIDE SEQUENCE [LARGE SCALE GENOMIC DNA]</scope>
    <source>
        <strain evidence="3">DSM 16467</strain>
    </source>
</reference>
<name>A0A0M0KZX2_9BACI</name>
<dbReference type="GO" id="GO:0016747">
    <property type="term" value="F:acyltransferase activity, transferring groups other than amino-acyl groups"/>
    <property type="evidence" value="ECO:0007669"/>
    <property type="project" value="InterPro"/>
</dbReference>
<dbReference type="InterPro" id="IPR016181">
    <property type="entry name" value="Acyl_CoA_acyltransferase"/>
</dbReference>
<dbReference type="STRING" id="284581.AMD01_13485"/>